<evidence type="ECO:0000313" key="2">
    <source>
        <dbReference type="Proteomes" id="UP000000683"/>
    </source>
</evidence>
<gene>
    <name evidence="1" type="ordered locus">ambt_21480</name>
</gene>
<accession>F5ZG19</accession>
<protein>
    <submittedName>
        <fullName evidence="1">Uncharacterized protein</fullName>
    </submittedName>
</protein>
<name>F5ZG19_ALTNA</name>
<reference evidence="1 2" key="1">
    <citation type="journal article" date="2011" name="J. Bacteriol.">
        <title>Complete genome sequence of the polycyclic aromatic hydrocarbon-degrading bacterium Alteromonas sp. strain SN2.</title>
        <authorList>
            <person name="Jin H.M."/>
            <person name="Jeong H."/>
            <person name="Moon E.J."/>
            <person name="Math R.K."/>
            <person name="Lee K."/>
            <person name="Kim H.J."/>
            <person name="Jeon C.O."/>
            <person name="Oh T.K."/>
            <person name="Kim J.F."/>
        </authorList>
    </citation>
    <scope>NUCLEOTIDE SEQUENCE [LARGE SCALE GENOMIC DNA]</scope>
    <source>
        <strain evidence="2">JCM 17741 / KACC 18427 / KCTC 11700BP / SN2</strain>
    </source>
</reference>
<evidence type="ECO:0000313" key="1">
    <source>
        <dbReference type="EMBL" id="AEF05787.1"/>
    </source>
</evidence>
<dbReference type="KEGG" id="alt:ambt_21480"/>
<proteinExistence type="predicted"/>
<dbReference type="HOGENOM" id="CLU_2893957_0_0_6"/>
<dbReference type="EMBL" id="CP002339">
    <property type="protein sequence ID" value="AEF05787.1"/>
    <property type="molecule type" value="Genomic_DNA"/>
</dbReference>
<organism evidence="1 2">
    <name type="scientific">Alteromonas naphthalenivorans</name>
    <dbReference type="NCBI Taxonomy" id="715451"/>
    <lineage>
        <taxon>Bacteria</taxon>
        <taxon>Pseudomonadati</taxon>
        <taxon>Pseudomonadota</taxon>
        <taxon>Gammaproteobacteria</taxon>
        <taxon>Alteromonadales</taxon>
        <taxon>Alteromonadaceae</taxon>
        <taxon>Alteromonas/Salinimonas group</taxon>
        <taxon>Alteromonas</taxon>
    </lineage>
</organism>
<dbReference type="Proteomes" id="UP000000683">
    <property type="component" value="Chromosome"/>
</dbReference>
<dbReference type="AlphaFoldDB" id="F5ZG19"/>
<keyword evidence="2" id="KW-1185">Reference proteome</keyword>
<sequence length="62" mass="6691">MVIQPLLDKLDHSLQLLLMSSSAVNSLPSSSSFMGKRGSYQKSTFGHSSTELAGGFFERVLA</sequence>